<evidence type="ECO:0000256" key="4">
    <source>
        <dbReference type="ARBA" id="ARBA00022618"/>
    </source>
</evidence>
<dbReference type="PANTHER" id="PTHR35851">
    <property type="entry name" value="CELL DIVISION PROTEIN FTSQ"/>
    <property type="match status" value="1"/>
</dbReference>
<dbReference type="InterPro" id="IPR005548">
    <property type="entry name" value="Cell_div_FtsQ/DivIB_C"/>
</dbReference>
<comment type="similarity">
    <text evidence="9">Belongs to the FtsQ/DivIB family. FtsQ subfamily.</text>
</comment>
<dbReference type="GO" id="GO:0032153">
    <property type="term" value="C:cell division site"/>
    <property type="evidence" value="ECO:0007669"/>
    <property type="project" value="UniProtKB-UniRule"/>
</dbReference>
<dbReference type="InterPro" id="IPR034746">
    <property type="entry name" value="POTRA"/>
</dbReference>
<dbReference type="GO" id="GO:0043093">
    <property type="term" value="P:FtsZ-dependent cytokinesis"/>
    <property type="evidence" value="ECO:0007669"/>
    <property type="project" value="UniProtKB-UniRule"/>
</dbReference>
<name>A0A917SII6_9RHOB</name>
<dbReference type="AlphaFoldDB" id="A0A917SII6"/>
<keyword evidence="6 9" id="KW-1133">Transmembrane helix</keyword>
<dbReference type="InterPro" id="IPR026579">
    <property type="entry name" value="FtsQ"/>
</dbReference>
<dbReference type="GO" id="GO:0005886">
    <property type="term" value="C:plasma membrane"/>
    <property type="evidence" value="ECO:0007669"/>
    <property type="project" value="UniProtKB-SubCell"/>
</dbReference>
<feature type="domain" description="POTRA" evidence="10">
    <location>
        <begin position="74"/>
        <end position="142"/>
    </location>
</feature>
<keyword evidence="7 9" id="KW-0472">Membrane</keyword>
<organism evidence="11 12">
    <name type="scientific">Pseudooceanicola nanhaiensis</name>
    <dbReference type="NCBI Taxonomy" id="375761"/>
    <lineage>
        <taxon>Bacteria</taxon>
        <taxon>Pseudomonadati</taxon>
        <taxon>Pseudomonadota</taxon>
        <taxon>Alphaproteobacteria</taxon>
        <taxon>Rhodobacterales</taxon>
        <taxon>Paracoccaceae</taxon>
        <taxon>Pseudooceanicola</taxon>
    </lineage>
</organism>
<gene>
    <name evidence="9 11" type="primary">ftsQ</name>
    <name evidence="11" type="ORF">GCM10011534_01090</name>
</gene>
<dbReference type="GO" id="GO:0090529">
    <property type="term" value="P:cell septum assembly"/>
    <property type="evidence" value="ECO:0007669"/>
    <property type="project" value="InterPro"/>
</dbReference>
<keyword evidence="8 9" id="KW-0131">Cell cycle</keyword>
<dbReference type="PANTHER" id="PTHR35851:SF1">
    <property type="entry name" value="CELL DIVISION PROTEIN FTSQ"/>
    <property type="match status" value="1"/>
</dbReference>
<reference evidence="11" key="1">
    <citation type="journal article" date="2014" name="Int. J. Syst. Evol. Microbiol.">
        <title>Complete genome sequence of Corynebacterium casei LMG S-19264T (=DSM 44701T), isolated from a smear-ripened cheese.</title>
        <authorList>
            <consortium name="US DOE Joint Genome Institute (JGI-PGF)"/>
            <person name="Walter F."/>
            <person name="Albersmeier A."/>
            <person name="Kalinowski J."/>
            <person name="Ruckert C."/>
        </authorList>
    </citation>
    <scope>NUCLEOTIDE SEQUENCE</scope>
    <source>
        <strain evidence="11">CGMCC 1.6293</strain>
    </source>
</reference>
<evidence type="ECO:0000256" key="7">
    <source>
        <dbReference type="ARBA" id="ARBA00023136"/>
    </source>
</evidence>
<evidence type="ECO:0000256" key="5">
    <source>
        <dbReference type="ARBA" id="ARBA00022692"/>
    </source>
</evidence>
<evidence type="ECO:0000313" key="11">
    <source>
        <dbReference type="EMBL" id="GGL82783.1"/>
    </source>
</evidence>
<dbReference type="Pfam" id="PF03799">
    <property type="entry name" value="FtsQ_DivIB_C"/>
    <property type="match status" value="1"/>
</dbReference>
<sequence length="290" mass="32286">MRKVTRSDPAPSRWSYRMQRILLTPTYRLAVRIGVPFVLSAGLTYGYLASDARRDAVIDQLVAWREAFETRPQFMVNLMAVEGASPGVEEDIREVAQIDFPVSSFDLDLAGLQATITDIPAVASASLRVRTGGVLDVLVRERRPVVLWRTATGLALVDREGVVVGGVTERSSRADLPLVVGKGADTVVPEAQEIFSAARPISDRVRGLVRVGERRWDLVLDRDQRIMLPEDEPALALERVIALDQAQEMLDRDLVTVDMRLAQRPTIRMNEGAVKTWWKIKDFVAEANGQ</sequence>
<dbReference type="Gene3D" id="3.40.50.11690">
    <property type="entry name" value="Cell division protein FtsQ/DivIB"/>
    <property type="match status" value="1"/>
</dbReference>
<accession>A0A917SII6</accession>
<proteinExistence type="inferred from homology"/>
<evidence type="ECO:0000259" key="10">
    <source>
        <dbReference type="PROSITE" id="PS51779"/>
    </source>
</evidence>
<keyword evidence="12" id="KW-1185">Reference proteome</keyword>
<comment type="caution">
    <text evidence="11">The sequence shown here is derived from an EMBL/GenBank/DDBJ whole genome shotgun (WGS) entry which is preliminary data.</text>
</comment>
<evidence type="ECO:0000256" key="1">
    <source>
        <dbReference type="ARBA" id="ARBA00004370"/>
    </source>
</evidence>
<dbReference type="RefSeq" id="WP_036538177.1">
    <property type="nucleotide sequence ID" value="NZ_BMLF01000001.1"/>
</dbReference>
<dbReference type="PROSITE" id="PS51779">
    <property type="entry name" value="POTRA"/>
    <property type="match status" value="1"/>
</dbReference>
<dbReference type="EMBL" id="BMLF01000001">
    <property type="protein sequence ID" value="GGL82783.1"/>
    <property type="molecule type" value="Genomic_DNA"/>
</dbReference>
<evidence type="ECO:0000256" key="3">
    <source>
        <dbReference type="ARBA" id="ARBA00022519"/>
    </source>
</evidence>
<keyword evidence="4 9" id="KW-0132">Cell division</keyword>
<dbReference type="HAMAP" id="MF_00911">
    <property type="entry name" value="FtsQ_subfam"/>
    <property type="match status" value="1"/>
</dbReference>
<evidence type="ECO:0000256" key="6">
    <source>
        <dbReference type="ARBA" id="ARBA00022989"/>
    </source>
</evidence>
<keyword evidence="5 9" id="KW-0812">Transmembrane</keyword>
<evidence type="ECO:0000256" key="9">
    <source>
        <dbReference type="HAMAP-Rule" id="MF_00911"/>
    </source>
</evidence>
<keyword evidence="3 9" id="KW-0997">Cell inner membrane</keyword>
<comment type="subcellular location">
    <subcellularLocation>
        <location evidence="9">Cell inner membrane</location>
        <topology evidence="9">Single-pass type II membrane protein</topology>
    </subcellularLocation>
    <subcellularLocation>
        <location evidence="1">Membrane</location>
    </subcellularLocation>
    <text evidence="9">Localizes to the division septum.</text>
</comment>
<evidence type="ECO:0000256" key="8">
    <source>
        <dbReference type="ARBA" id="ARBA00023306"/>
    </source>
</evidence>
<dbReference type="Proteomes" id="UP000649829">
    <property type="component" value="Unassembled WGS sequence"/>
</dbReference>
<keyword evidence="2 9" id="KW-1003">Cell membrane</keyword>
<dbReference type="InterPro" id="IPR045335">
    <property type="entry name" value="FtsQ_C_sf"/>
</dbReference>
<evidence type="ECO:0000313" key="12">
    <source>
        <dbReference type="Proteomes" id="UP000649829"/>
    </source>
</evidence>
<comment type="function">
    <text evidence="9">Essential cell division protein.</text>
</comment>
<evidence type="ECO:0000256" key="2">
    <source>
        <dbReference type="ARBA" id="ARBA00022475"/>
    </source>
</evidence>
<reference evidence="11" key="2">
    <citation type="submission" date="2020-09" db="EMBL/GenBank/DDBJ databases">
        <authorList>
            <person name="Sun Q."/>
            <person name="Zhou Y."/>
        </authorList>
    </citation>
    <scope>NUCLEOTIDE SEQUENCE</scope>
    <source>
        <strain evidence="11">CGMCC 1.6293</strain>
    </source>
</reference>
<protein>
    <recommendedName>
        <fullName evidence="9">Cell division protein FtsQ</fullName>
    </recommendedName>
</protein>